<proteinExistence type="predicted"/>
<accession>A0A1H8A2E9</accession>
<evidence type="ECO:0000313" key="2">
    <source>
        <dbReference type="Proteomes" id="UP000183015"/>
    </source>
</evidence>
<name>A0A1H8A2E9_STRJI</name>
<reference evidence="2" key="1">
    <citation type="submission" date="2016-10" db="EMBL/GenBank/DDBJ databases">
        <authorList>
            <person name="Varghese N."/>
        </authorList>
    </citation>
    <scope>NUCLEOTIDE SEQUENCE [LARGE SCALE GENOMIC DNA]</scope>
    <source>
        <strain evidence="2">DSM 45096 / BCRC 16803 / CGMCC 4.1857 / CIP 109030 / JCM 12277 / KCTC 19219 / NBRC 100920 / 33214</strain>
    </source>
</reference>
<gene>
    <name evidence="1" type="ORF">SAMN05414137_13932</name>
</gene>
<sequence>MWSEHYIDGSRVGRLRRGELCLTQVPGGAHTVQVKIAWCSSQVLSVSLAQGEQKSFICRARAGASSDLVGVVSQRCDELLVLREVQ</sequence>
<dbReference type="AlphaFoldDB" id="A0A1H8A2E9"/>
<evidence type="ECO:0008006" key="3">
    <source>
        <dbReference type="Google" id="ProtNLM"/>
    </source>
</evidence>
<protein>
    <recommendedName>
        <fullName evidence="3">DUF2846 domain-containing protein</fullName>
    </recommendedName>
</protein>
<keyword evidence="2" id="KW-1185">Reference proteome</keyword>
<evidence type="ECO:0000313" key="1">
    <source>
        <dbReference type="EMBL" id="SEM63717.1"/>
    </source>
</evidence>
<dbReference type="EMBL" id="FOAZ01000039">
    <property type="protein sequence ID" value="SEM63717.1"/>
    <property type="molecule type" value="Genomic_DNA"/>
</dbReference>
<organism evidence="1 2">
    <name type="scientific">Streptacidiphilus jiangxiensis</name>
    <dbReference type="NCBI Taxonomy" id="235985"/>
    <lineage>
        <taxon>Bacteria</taxon>
        <taxon>Bacillati</taxon>
        <taxon>Actinomycetota</taxon>
        <taxon>Actinomycetes</taxon>
        <taxon>Kitasatosporales</taxon>
        <taxon>Streptomycetaceae</taxon>
        <taxon>Streptacidiphilus</taxon>
    </lineage>
</organism>
<dbReference type="Proteomes" id="UP000183015">
    <property type="component" value="Unassembled WGS sequence"/>
</dbReference>